<feature type="transmembrane region" description="Helical" evidence="1">
    <location>
        <begin position="252"/>
        <end position="271"/>
    </location>
</feature>
<dbReference type="AlphaFoldDB" id="D0WI30"/>
<dbReference type="InterPro" id="IPR036259">
    <property type="entry name" value="MFS_trans_sf"/>
</dbReference>
<sequence>MTGDSARVPMTAVYGVSHFVIDLACIATMLGAVSRTLGIEGAEGVVAAIVAYDLLAFCLQLPFGALVDLADRNARAAMVACGLVAAGTFVSAAPHAPAALAAVALVAVGNALFHCAGGLDVLNVAQGKATLPGAFVSTGAAGVFLGGLMAVSHASLTPVLAALPVGCIFAIASVDRMNRRIWNVRNEPFGLPRPSVRFIGACALLAATVALRSYAGMEMAFPWKADIALAAGLVTGIVAGKAAGGVLADRRGLAAASIASLAGSAALFPFAAAFPAIGMLAAFLFNFTMPVTLISLANLMPASKGIAFGIASFSLAIGALPALIGFDVDGPMALSVLAIASLACLLPALRLARGIQNEPDAQAATLQAEGRA</sequence>
<evidence type="ECO:0000313" key="3">
    <source>
        <dbReference type="Proteomes" id="UP000006001"/>
    </source>
</evidence>
<feature type="transmembrane region" description="Helical" evidence="1">
    <location>
        <begin position="277"/>
        <end position="299"/>
    </location>
</feature>
<name>D0WI30_SLAES</name>
<feature type="transmembrane region" description="Helical" evidence="1">
    <location>
        <begin position="195"/>
        <end position="215"/>
    </location>
</feature>
<dbReference type="GeneID" id="85008369"/>
<gene>
    <name evidence="2" type="ORF">HMPREF0762_01502</name>
</gene>
<proteinExistence type="predicted"/>
<organism evidence="2 3">
    <name type="scientific">Slackia exigua (strain ATCC 700122 / DSM 15923 / CIP 105133 / JCM 11022 / KCTC 5966 / S-7)</name>
    <dbReference type="NCBI Taxonomy" id="649764"/>
    <lineage>
        <taxon>Bacteria</taxon>
        <taxon>Bacillati</taxon>
        <taxon>Actinomycetota</taxon>
        <taxon>Coriobacteriia</taxon>
        <taxon>Eggerthellales</taxon>
        <taxon>Eggerthellaceae</taxon>
        <taxon>Slackia</taxon>
    </lineage>
</organism>
<keyword evidence="1" id="KW-0472">Membrane</keyword>
<keyword evidence="1" id="KW-0812">Transmembrane</keyword>
<dbReference type="STRING" id="649764.HMPREF0762_01502"/>
<feature type="transmembrane region" description="Helical" evidence="1">
    <location>
        <begin position="306"/>
        <end position="326"/>
    </location>
</feature>
<dbReference type="eggNOG" id="ENOG50326YM">
    <property type="taxonomic scope" value="Bacteria"/>
</dbReference>
<dbReference type="OrthoDB" id="3186315at2"/>
<keyword evidence="1" id="KW-1133">Transmembrane helix</keyword>
<dbReference type="HOGENOM" id="CLU_063655_0_0_11"/>
<dbReference type="EMBL" id="ACUX02000016">
    <property type="protein sequence ID" value="EEZ60697.1"/>
    <property type="molecule type" value="Genomic_DNA"/>
</dbReference>
<feature type="transmembrane region" description="Helical" evidence="1">
    <location>
        <begin position="156"/>
        <end position="174"/>
    </location>
</feature>
<accession>D0WI30</accession>
<reference evidence="2" key="1">
    <citation type="submission" date="2009-10" db="EMBL/GenBank/DDBJ databases">
        <authorList>
            <person name="Weinstock G."/>
            <person name="Sodergren E."/>
            <person name="Clifton S."/>
            <person name="Fulton L."/>
            <person name="Fulton B."/>
            <person name="Courtney L."/>
            <person name="Fronick C."/>
            <person name="Harrison M."/>
            <person name="Strong C."/>
            <person name="Farmer C."/>
            <person name="Delahaunty K."/>
            <person name="Markovic C."/>
            <person name="Hall O."/>
            <person name="Minx P."/>
            <person name="Tomlinson C."/>
            <person name="Mitreva M."/>
            <person name="Nelson J."/>
            <person name="Hou S."/>
            <person name="Wollam A."/>
            <person name="Pepin K.H."/>
            <person name="Johnson M."/>
            <person name="Bhonagiri V."/>
            <person name="Nash W.E."/>
            <person name="Warren W."/>
            <person name="Chinwalla A."/>
            <person name="Mardis E.R."/>
            <person name="Wilson R.K."/>
        </authorList>
    </citation>
    <scope>NUCLEOTIDE SEQUENCE [LARGE SCALE GENOMIC DNA]</scope>
    <source>
        <strain evidence="2">ATCC 700122</strain>
    </source>
</reference>
<feature type="transmembrane region" description="Helical" evidence="1">
    <location>
        <begin position="45"/>
        <end position="67"/>
    </location>
</feature>
<feature type="transmembrane region" description="Helical" evidence="1">
    <location>
        <begin position="12"/>
        <end position="33"/>
    </location>
</feature>
<dbReference type="Proteomes" id="UP000006001">
    <property type="component" value="Unassembled WGS sequence"/>
</dbReference>
<evidence type="ECO:0000256" key="1">
    <source>
        <dbReference type="SAM" id="Phobius"/>
    </source>
</evidence>
<dbReference type="SUPFAM" id="SSF103473">
    <property type="entry name" value="MFS general substrate transporter"/>
    <property type="match status" value="1"/>
</dbReference>
<feature type="transmembrane region" description="Helical" evidence="1">
    <location>
        <begin position="131"/>
        <end position="150"/>
    </location>
</feature>
<comment type="caution">
    <text evidence="2">The sequence shown here is derived from an EMBL/GenBank/DDBJ whole genome shotgun (WGS) entry which is preliminary data.</text>
</comment>
<keyword evidence="3" id="KW-1185">Reference proteome</keyword>
<feature type="transmembrane region" description="Helical" evidence="1">
    <location>
        <begin position="74"/>
        <end position="93"/>
    </location>
</feature>
<feature type="transmembrane region" description="Helical" evidence="1">
    <location>
        <begin position="221"/>
        <end position="240"/>
    </location>
</feature>
<dbReference type="RefSeq" id="WP_006362762.1">
    <property type="nucleotide sequence ID" value="NZ_GG700631.1"/>
</dbReference>
<evidence type="ECO:0000313" key="2">
    <source>
        <dbReference type="EMBL" id="EEZ60697.1"/>
    </source>
</evidence>
<feature type="transmembrane region" description="Helical" evidence="1">
    <location>
        <begin position="99"/>
        <end position="119"/>
    </location>
</feature>
<evidence type="ECO:0008006" key="4">
    <source>
        <dbReference type="Google" id="ProtNLM"/>
    </source>
</evidence>
<protein>
    <recommendedName>
        <fullName evidence="4">Transporter, major facilitator family protein</fullName>
    </recommendedName>
</protein>
<feature type="transmembrane region" description="Helical" evidence="1">
    <location>
        <begin position="332"/>
        <end position="352"/>
    </location>
</feature>